<accession>A0A2C6L3X8</accession>
<evidence type="ECO:0000313" key="2">
    <source>
        <dbReference type="Proteomes" id="UP000222564"/>
    </source>
</evidence>
<name>A0A2C6L3X8_9FIRM</name>
<dbReference type="EMBL" id="AWQQ01000020">
    <property type="protein sequence ID" value="PHJ39451.1"/>
    <property type="molecule type" value="Genomic_DNA"/>
</dbReference>
<dbReference type="RefSeq" id="WP_207653985.1">
    <property type="nucleotide sequence ID" value="NZ_AWQQ01000020.1"/>
</dbReference>
<comment type="caution">
    <text evidence="1">The sequence shown here is derived from an EMBL/GenBank/DDBJ whole genome shotgun (WGS) entry which is preliminary data.</text>
</comment>
<dbReference type="Gene3D" id="3.40.50.360">
    <property type="match status" value="1"/>
</dbReference>
<gene>
    <name evidence="1" type="ORF">P378_03315</name>
</gene>
<sequence>MDKKAVYIQARGGVFSQGPAKEFEFGDRYMRAILTFLGVERLINKF</sequence>
<proteinExistence type="predicted"/>
<dbReference type="Proteomes" id="UP000222564">
    <property type="component" value="Unassembled WGS sequence"/>
</dbReference>
<keyword evidence="2" id="KW-1185">Reference proteome</keyword>
<organism evidence="1 2">
    <name type="scientific">Desulforamulus profundi</name>
    <dbReference type="NCBI Taxonomy" id="1383067"/>
    <lineage>
        <taxon>Bacteria</taxon>
        <taxon>Bacillati</taxon>
        <taxon>Bacillota</taxon>
        <taxon>Clostridia</taxon>
        <taxon>Eubacteriales</taxon>
        <taxon>Peptococcaceae</taxon>
        <taxon>Desulforamulus</taxon>
    </lineage>
</organism>
<protein>
    <submittedName>
        <fullName evidence="1">Uncharacterized protein</fullName>
    </submittedName>
</protein>
<evidence type="ECO:0000313" key="1">
    <source>
        <dbReference type="EMBL" id="PHJ39451.1"/>
    </source>
</evidence>
<reference evidence="1 2" key="1">
    <citation type="submission" date="2013-09" db="EMBL/GenBank/DDBJ databases">
        <title>Biodegradation of hydrocarbons in the deep terrestrial subsurface : characterization of a microbial consortium composed of two Desulfotomaculum species originating from a deep geological formation.</title>
        <authorList>
            <person name="Aullo T."/>
            <person name="Berlendis S."/>
            <person name="Lascourreges J.-F."/>
            <person name="Dessort D."/>
            <person name="Saint-Laurent S."/>
            <person name="Schraauwers B."/>
            <person name="Mas J."/>
            <person name="Magot M."/>
            <person name="Ranchou-Peyruse A."/>
        </authorList>
    </citation>
    <scope>NUCLEOTIDE SEQUENCE [LARGE SCALE GENOMIC DNA]</scope>
    <source>
        <strain evidence="1 2">Bs107</strain>
    </source>
</reference>
<dbReference type="AlphaFoldDB" id="A0A2C6L3X8"/>
<dbReference type="InterPro" id="IPR029039">
    <property type="entry name" value="Flavoprotein-like_sf"/>
</dbReference>